<dbReference type="GeneID" id="106819004"/>
<evidence type="ECO:0000313" key="2">
    <source>
        <dbReference type="Proteomes" id="UP000695022"/>
    </source>
</evidence>
<keyword evidence="2" id="KW-1185">Reference proteome</keyword>
<reference evidence="3" key="1">
    <citation type="submission" date="2025-08" db="UniProtKB">
        <authorList>
            <consortium name="RefSeq"/>
        </authorList>
    </citation>
    <scope>IDENTIFICATION</scope>
</reference>
<dbReference type="RefSeq" id="XP_014679154.1">
    <property type="nucleotide sequence ID" value="XM_014823668.1"/>
</dbReference>
<feature type="region of interest" description="Disordered" evidence="1">
    <location>
        <begin position="34"/>
        <end position="53"/>
    </location>
</feature>
<proteinExistence type="predicted"/>
<accession>A0ABM1F3Y3</accession>
<protein>
    <submittedName>
        <fullName evidence="3">Uncharacterized protein LOC106819004</fullName>
    </submittedName>
</protein>
<gene>
    <name evidence="3" type="primary">LOC106819004</name>
</gene>
<name>A0ABM1F3Y3_PRICU</name>
<sequence length="169" mass="18361">MSEAQQVQVYQGQSSSLQTESVVQSFTGELEVENVTDQISHDDKSVPTTAPISSMSDTLAEQLYLSTIVQDTVMHSDKKSNEIANDSYVIIRTSEDPVQVDTTTSAVLQAPDSNALLNAIHLASVESLENDHLKNSDDVDHTLNGVTLHSIPKSKGYMLSPDFNLIVSP</sequence>
<evidence type="ECO:0000313" key="3">
    <source>
        <dbReference type="RefSeq" id="XP_014679154.1"/>
    </source>
</evidence>
<evidence type="ECO:0000256" key="1">
    <source>
        <dbReference type="SAM" id="MobiDB-lite"/>
    </source>
</evidence>
<organism evidence="2 3">
    <name type="scientific">Priapulus caudatus</name>
    <name type="common">Priapulid worm</name>
    <dbReference type="NCBI Taxonomy" id="37621"/>
    <lineage>
        <taxon>Eukaryota</taxon>
        <taxon>Metazoa</taxon>
        <taxon>Ecdysozoa</taxon>
        <taxon>Scalidophora</taxon>
        <taxon>Priapulida</taxon>
        <taxon>Priapulimorpha</taxon>
        <taxon>Priapulimorphida</taxon>
        <taxon>Priapulidae</taxon>
        <taxon>Priapulus</taxon>
    </lineage>
</organism>
<dbReference type="Proteomes" id="UP000695022">
    <property type="component" value="Unplaced"/>
</dbReference>